<keyword evidence="1" id="KW-0175">Coiled coil</keyword>
<sequence>MKKKLEMLEQLQEIDVQIDILKNNQSGLFGEVSGIEQELDSAREVVAGLEARIAQLEQEKAEFEASLATEQENIRRSETNMKEIKTNKEFQAVGREITVARKQTQEIEEQILQKLGQVEEVNSELAGRRADLTLLEQNSEERREAKQTEIDALQGDIDADVARRAEITQALPPGLVKRYDSLREQRRGQAVAIARDGYCLGCNMNLPPQLYNSLFRADDLISCPHCQRVLILKQQQAG</sequence>
<gene>
    <name evidence="4" type="ORF">KJB30_09785</name>
</gene>
<dbReference type="InterPro" id="IPR052376">
    <property type="entry name" value="Oxidative_Scav/Glycosyltrans"/>
</dbReference>
<dbReference type="RefSeq" id="WP_214298593.1">
    <property type="nucleotide sequence ID" value="NZ_JAHDYS010000008.1"/>
</dbReference>
<comment type="caution">
    <text evidence="4">The sequence shown here is derived from an EMBL/GenBank/DDBJ whole genome shotgun (WGS) entry which is preliminary data.</text>
</comment>
<feature type="domain" description="C4-type zinc ribbon" evidence="2">
    <location>
        <begin position="199"/>
        <end position="230"/>
    </location>
</feature>
<dbReference type="EMBL" id="JAHDYS010000008">
    <property type="protein sequence ID" value="MBT1072074.1"/>
    <property type="molecule type" value="Genomic_DNA"/>
</dbReference>
<feature type="domain" description="CT398-like coiled coil hairpin" evidence="3">
    <location>
        <begin position="11"/>
        <end position="186"/>
    </location>
</feature>
<dbReference type="PANTHER" id="PTHR39082">
    <property type="entry name" value="PHOSPHOLIPASE C-BETA-2-RELATED"/>
    <property type="match status" value="1"/>
</dbReference>
<dbReference type="PANTHER" id="PTHR39082:SF1">
    <property type="entry name" value="SCAVENGER RECEPTOR CLASS A MEMBER 3"/>
    <property type="match status" value="1"/>
</dbReference>
<evidence type="ECO:0000256" key="1">
    <source>
        <dbReference type="SAM" id="Coils"/>
    </source>
</evidence>
<dbReference type="InterPro" id="IPR056003">
    <property type="entry name" value="CT398_CC_hairpin"/>
</dbReference>
<evidence type="ECO:0008006" key="6">
    <source>
        <dbReference type="Google" id="ProtNLM"/>
    </source>
</evidence>
<accession>A0ABS5U8S9</accession>
<evidence type="ECO:0000313" key="4">
    <source>
        <dbReference type="EMBL" id="MBT1072074.1"/>
    </source>
</evidence>
<dbReference type="Proteomes" id="UP000784128">
    <property type="component" value="Unassembled WGS sequence"/>
</dbReference>
<proteinExistence type="predicted"/>
<protein>
    <recommendedName>
        <fullName evidence="6">C4-type zinc ribbon domain-containing protein</fullName>
    </recommendedName>
</protein>
<dbReference type="Pfam" id="PF24481">
    <property type="entry name" value="CT398_CC"/>
    <property type="match status" value="1"/>
</dbReference>
<evidence type="ECO:0000259" key="2">
    <source>
        <dbReference type="Pfam" id="PF02591"/>
    </source>
</evidence>
<dbReference type="InterPro" id="IPR003743">
    <property type="entry name" value="Zf-RING_7"/>
</dbReference>
<reference evidence="4 5" key="1">
    <citation type="submission" date="2021-05" db="EMBL/GenBank/DDBJ databases">
        <title>The draft genome of Geobacter chapellei DSM 13688.</title>
        <authorList>
            <person name="Xu Z."/>
            <person name="Masuda Y."/>
            <person name="Itoh H."/>
            <person name="Senoo K."/>
        </authorList>
    </citation>
    <scope>NUCLEOTIDE SEQUENCE [LARGE SCALE GENOMIC DNA]</scope>
    <source>
        <strain evidence="4 5">DSM 13688</strain>
    </source>
</reference>
<name>A0ABS5U8S9_9BACT</name>
<evidence type="ECO:0000259" key="3">
    <source>
        <dbReference type="Pfam" id="PF24481"/>
    </source>
</evidence>
<dbReference type="Pfam" id="PF02591">
    <property type="entry name" value="Zn_ribbon_9"/>
    <property type="match status" value="1"/>
</dbReference>
<keyword evidence="5" id="KW-1185">Reference proteome</keyword>
<feature type="coiled-coil region" evidence="1">
    <location>
        <begin position="4"/>
        <end position="87"/>
    </location>
</feature>
<dbReference type="Gene3D" id="1.10.287.1490">
    <property type="match status" value="1"/>
</dbReference>
<evidence type="ECO:0000313" key="5">
    <source>
        <dbReference type="Proteomes" id="UP000784128"/>
    </source>
</evidence>
<organism evidence="4 5">
    <name type="scientific">Pelotalea chapellei</name>
    <dbReference type="NCBI Taxonomy" id="44671"/>
    <lineage>
        <taxon>Bacteria</taxon>
        <taxon>Pseudomonadati</taxon>
        <taxon>Thermodesulfobacteriota</taxon>
        <taxon>Desulfuromonadia</taxon>
        <taxon>Geobacterales</taxon>
        <taxon>Geobacteraceae</taxon>
        <taxon>Pelotalea</taxon>
    </lineage>
</organism>